<gene>
    <name evidence="1" type="ORF">AMECASPLE_011513</name>
</gene>
<dbReference type="Proteomes" id="UP001469553">
    <property type="component" value="Unassembled WGS sequence"/>
</dbReference>
<protein>
    <submittedName>
        <fullName evidence="1">Uncharacterized protein</fullName>
    </submittedName>
</protein>
<accession>A0ABV0YMU3</accession>
<organism evidence="1 2">
    <name type="scientific">Ameca splendens</name>
    <dbReference type="NCBI Taxonomy" id="208324"/>
    <lineage>
        <taxon>Eukaryota</taxon>
        <taxon>Metazoa</taxon>
        <taxon>Chordata</taxon>
        <taxon>Craniata</taxon>
        <taxon>Vertebrata</taxon>
        <taxon>Euteleostomi</taxon>
        <taxon>Actinopterygii</taxon>
        <taxon>Neopterygii</taxon>
        <taxon>Teleostei</taxon>
        <taxon>Neoteleostei</taxon>
        <taxon>Acanthomorphata</taxon>
        <taxon>Ovalentaria</taxon>
        <taxon>Atherinomorphae</taxon>
        <taxon>Cyprinodontiformes</taxon>
        <taxon>Goodeidae</taxon>
        <taxon>Ameca</taxon>
    </lineage>
</organism>
<evidence type="ECO:0000313" key="2">
    <source>
        <dbReference type="Proteomes" id="UP001469553"/>
    </source>
</evidence>
<evidence type="ECO:0000313" key="1">
    <source>
        <dbReference type="EMBL" id="MEQ2295182.1"/>
    </source>
</evidence>
<reference evidence="1 2" key="1">
    <citation type="submission" date="2021-06" db="EMBL/GenBank/DDBJ databases">
        <authorList>
            <person name="Palmer J.M."/>
        </authorList>
    </citation>
    <scope>NUCLEOTIDE SEQUENCE [LARGE SCALE GENOMIC DNA]</scope>
    <source>
        <strain evidence="1 2">AS_MEX2019</strain>
        <tissue evidence="1">Muscle</tissue>
    </source>
</reference>
<comment type="caution">
    <text evidence="1">The sequence shown here is derived from an EMBL/GenBank/DDBJ whole genome shotgun (WGS) entry which is preliminary data.</text>
</comment>
<proteinExistence type="predicted"/>
<name>A0ABV0YMU3_9TELE</name>
<dbReference type="EMBL" id="JAHRIP010038316">
    <property type="protein sequence ID" value="MEQ2295182.1"/>
    <property type="molecule type" value="Genomic_DNA"/>
</dbReference>
<sequence length="104" mass="12098">MIQKLCNAAGCRCLHFKSRGKCAEILSAGDAFVRRHRWIEEKYAEEVKQCCCVQSEASSLLMPHYLTTSRHRQRADSFNGKARVSKTSSRLWDILDHQQMRLRK</sequence>
<keyword evidence="2" id="KW-1185">Reference proteome</keyword>